<evidence type="ECO:0000313" key="3">
    <source>
        <dbReference type="EMBL" id="KAF2638756.1"/>
    </source>
</evidence>
<gene>
    <name evidence="3" type="ORF">P280DRAFT_454825</name>
</gene>
<accession>A0A6A6RTB4</accession>
<keyword evidence="1" id="KW-0378">Hydrolase</keyword>
<dbReference type="PANTHER" id="PTHR48081:SF8">
    <property type="entry name" value="ALPHA_BETA HYDROLASE FOLD-3 DOMAIN-CONTAINING PROTEIN-RELATED"/>
    <property type="match status" value="1"/>
</dbReference>
<keyword evidence="4" id="KW-1185">Reference proteome</keyword>
<dbReference type="InterPro" id="IPR050300">
    <property type="entry name" value="GDXG_lipolytic_enzyme"/>
</dbReference>
<dbReference type="OrthoDB" id="408631at2759"/>
<protein>
    <recommendedName>
        <fullName evidence="2">Alpha/beta hydrolase fold-3 domain-containing protein</fullName>
    </recommendedName>
</protein>
<sequence length="321" mass="34762">MTSEGFAKPWVEFEEEFGERILLHGPISTCLEAFAELGTKLGSLYTFSAPDPAVKTEEKTIDGGLKVRIYTPEGYTGGKPVGVYFHGGGWAMGSLDADDPLCRSISKGGGVVLVSVEYGLAPQNEHPGLVNDCFKGLQWTLKSAKELGGVEGKVFTAGVSAGGNLALGMALRAIDEGLGDNLVGVIAEVPATVHPAAVPVEFKSKYTSMVEHKDHTIDTDSAMLAFWGAFGAPPTDPYASPLLHPRTKDLKKVYLTVAGHDTLRDDGLLFKQKLDENEVPNKVDYYEGYPHYHWTWPSKTLDKPREEYNANLAKGVQFVVS</sequence>
<dbReference type="Gene3D" id="3.40.50.1820">
    <property type="entry name" value="alpha/beta hydrolase"/>
    <property type="match status" value="1"/>
</dbReference>
<dbReference type="GO" id="GO:0016787">
    <property type="term" value="F:hydrolase activity"/>
    <property type="evidence" value="ECO:0007669"/>
    <property type="project" value="UniProtKB-KW"/>
</dbReference>
<dbReference type="EMBL" id="MU006788">
    <property type="protein sequence ID" value="KAF2638756.1"/>
    <property type="molecule type" value="Genomic_DNA"/>
</dbReference>
<evidence type="ECO:0000313" key="4">
    <source>
        <dbReference type="Proteomes" id="UP000799753"/>
    </source>
</evidence>
<dbReference type="PANTHER" id="PTHR48081">
    <property type="entry name" value="AB HYDROLASE SUPERFAMILY PROTEIN C4A8.06C"/>
    <property type="match status" value="1"/>
</dbReference>
<reference evidence="3" key="1">
    <citation type="journal article" date="2020" name="Stud. Mycol.">
        <title>101 Dothideomycetes genomes: a test case for predicting lifestyles and emergence of pathogens.</title>
        <authorList>
            <person name="Haridas S."/>
            <person name="Albert R."/>
            <person name="Binder M."/>
            <person name="Bloem J."/>
            <person name="Labutti K."/>
            <person name="Salamov A."/>
            <person name="Andreopoulos B."/>
            <person name="Baker S."/>
            <person name="Barry K."/>
            <person name="Bills G."/>
            <person name="Bluhm B."/>
            <person name="Cannon C."/>
            <person name="Castanera R."/>
            <person name="Culley D."/>
            <person name="Daum C."/>
            <person name="Ezra D."/>
            <person name="Gonzalez J."/>
            <person name="Henrissat B."/>
            <person name="Kuo A."/>
            <person name="Liang C."/>
            <person name="Lipzen A."/>
            <person name="Lutzoni F."/>
            <person name="Magnuson J."/>
            <person name="Mondo S."/>
            <person name="Nolan M."/>
            <person name="Ohm R."/>
            <person name="Pangilinan J."/>
            <person name="Park H.-J."/>
            <person name="Ramirez L."/>
            <person name="Alfaro M."/>
            <person name="Sun H."/>
            <person name="Tritt A."/>
            <person name="Yoshinaga Y."/>
            <person name="Zwiers L.-H."/>
            <person name="Turgeon B."/>
            <person name="Goodwin S."/>
            <person name="Spatafora J."/>
            <person name="Crous P."/>
            <person name="Grigoriev I."/>
        </authorList>
    </citation>
    <scope>NUCLEOTIDE SEQUENCE</scope>
    <source>
        <strain evidence="3">CBS 473.64</strain>
    </source>
</reference>
<dbReference type="InterPro" id="IPR013094">
    <property type="entry name" value="AB_hydrolase_3"/>
</dbReference>
<evidence type="ECO:0000259" key="2">
    <source>
        <dbReference type="Pfam" id="PF07859"/>
    </source>
</evidence>
<dbReference type="InterPro" id="IPR029058">
    <property type="entry name" value="AB_hydrolase_fold"/>
</dbReference>
<proteinExistence type="predicted"/>
<evidence type="ECO:0000256" key="1">
    <source>
        <dbReference type="ARBA" id="ARBA00022801"/>
    </source>
</evidence>
<organism evidence="3 4">
    <name type="scientific">Massarina eburnea CBS 473.64</name>
    <dbReference type="NCBI Taxonomy" id="1395130"/>
    <lineage>
        <taxon>Eukaryota</taxon>
        <taxon>Fungi</taxon>
        <taxon>Dikarya</taxon>
        <taxon>Ascomycota</taxon>
        <taxon>Pezizomycotina</taxon>
        <taxon>Dothideomycetes</taxon>
        <taxon>Pleosporomycetidae</taxon>
        <taxon>Pleosporales</taxon>
        <taxon>Massarineae</taxon>
        <taxon>Massarinaceae</taxon>
        <taxon>Massarina</taxon>
    </lineage>
</organism>
<name>A0A6A6RTB4_9PLEO</name>
<feature type="domain" description="Alpha/beta hydrolase fold-3" evidence="2">
    <location>
        <begin position="83"/>
        <end position="292"/>
    </location>
</feature>
<dbReference type="Proteomes" id="UP000799753">
    <property type="component" value="Unassembled WGS sequence"/>
</dbReference>
<dbReference type="AlphaFoldDB" id="A0A6A6RTB4"/>
<dbReference type="Pfam" id="PF07859">
    <property type="entry name" value="Abhydrolase_3"/>
    <property type="match status" value="1"/>
</dbReference>
<dbReference type="SUPFAM" id="SSF53474">
    <property type="entry name" value="alpha/beta-Hydrolases"/>
    <property type="match status" value="1"/>
</dbReference>